<organism evidence="5 6">
    <name type="scientific">Dyella acidisoli</name>
    <dbReference type="NCBI Taxonomy" id="1867834"/>
    <lineage>
        <taxon>Bacteria</taxon>
        <taxon>Pseudomonadati</taxon>
        <taxon>Pseudomonadota</taxon>
        <taxon>Gammaproteobacteria</taxon>
        <taxon>Lysobacterales</taxon>
        <taxon>Rhodanobacteraceae</taxon>
        <taxon>Dyella</taxon>
    </lineage>
</organism>
<dbReference type="Gene3D" id="2.40.50.1020">
    <property type="entry name" value="LytTr DNA-binding domain"/>
    <property type="match status" value="1"/>
</dbReference>
<keyword evidence="6" id="KW-1185">Reference proteome</keyword>
<dbReference type="SMART" id="SM00850">
    <property type="entry name" value="LytTR"/>
    <property type="match status" value="1"/>
</dbReference>
<dbReference type="PANTHER" id="PTHR37299:SF1">
    <property type="entry name" value="STAGE 0 SPORULATION PROTEIN A HOMOLOG"/>
    <property type="match status" value="1"/>
</dbReference>
<dbReference type="InterPro" id="IPR046947">
    <property type="entry name" value="LytR-like"/>
</dbReference>
<feature type="domain" description="HTH LytTR-type" evidence="4">
    <location>
        <begin position="152"/>
        <end position="256"/>
    </location>
</feature>
<dbReference type="InterPro" id="IPR007492">
    <property type="entry name" value="LytTR_DNA-bd_dom"/>
</dbReference>
<dbReference type="Proteomes" id="UP001156670">
    <property type="component" value="Unassembled WGS sequence"/>
</dbReference>
<dbReference type="EMBL" id="BSOB01000005">
    <property type="protein sequence ID" value="GLQ91680.1"/>
    <property type="molecule type" value="Genomic_DNA"/>
</dbReference>
<keyword evidence="1" id="KW-0902">Two-component regulatory system</keyword>
<keyword evidence="2" id="KW-0597">Phosphoprotein</keyword>
<gene>
    <name evidence="5" type="ORF">GCM10007901_06300</name>
</gene>
<reference evidence="6" key="1">
    <citation type="journal article" date="2019" name="Int. J. Syst. Evol. Microbiol.">
        <title>The Global Catalogue of Microorganisms (GCM) 10K type strain sequencing project: providing services to taxonomists for standard genome sequencing and annotation.</title>
        <authorList>
            <consortium name="The Broad Institute Genomics Platform"/>
            <consortium name="The Broad Institute Genome Sequencing Center for Infectious Disease"/>
            <person name="Wu L."/>
            <person name="Ma J."/>
        </authorList>
    </citation>
    <scope>NUCLEOTIDE SEQUENCE [LARGE SCALE GENOMIC DNA]</scope>
    <source>
        <strain evidence="6">NBRC 111980</strain>
    </source>
</reference>
<dbReference type="PROSITE" id="PS50930">
    <property type="entry name" value="HTH_LYTTR"/>
    <property type="match status" value="1"/>
</dbReference>
<proteinExistence type="predicted"/>
<accession>A0ABQ5XMD0</accession>
<dbReference type="Pfam" id="PF00072">
    <property type="entry name" value="Response_reg"/>
    <property type="match status" value="1"/>
</dbReference>
<comment type="caution">
    <text evidence="5">The sequence shown here is derived from an EMBL/GenBank/DDBJ whole genome shotgun (WGS) entry which is preliminary data.</text>
</comment>
<protein>
    <submittedName>
        <fullName evidence="5">DNA-binding response regulator</fullName>
    </submittedName>
</protein>
<keyword evidence="5" id="KW-0238">DNA-binding</keyword>
<feature type="domain" description="Response regulatory" evidence="3">
    <location>
        <begin position="5"/>
        <end position="118"/>
    </location>
</feature>
<evidence type="ECO:0000256" key="1">
    <source>
        <dbReference type="ARBA" id="ARBA00023012"/>
    </source>
</evidence>
<dbReference type="RefSeq" id="WP_345782808.1">
    <property type="nucleotide sequence ID" value="NZ_BSOB01000005.1"/>
</dbReference>
<name>A0ABQ5XMD0_9GAMM</name>
<evidence type="ECO:0000313" key="5">
    <source>
        <dbReference type="EMBL" id="GLQ91680.1"/>
    </source>
</evidence>
<evidence type="ECO:0000259" key="4">
    <source>
        <dbReference type="PROSITE" id="PS50930"/>
    </source>
</evidence>
<evidence type="ECO:0000313" key="6">
    <source>
        <dbReference type="Proteomes" id="UP001156670"/>
    </source>
</evidence>
<dbReference type="SUPFAM" id="SSF52172">
    <property type="entry name" value="CheY-like"/>
    <property type="match status" value="1"/>
</dbReference>
<dbReference type="PROSITE" id="PS50110">
    <property type="entry name" value="RESPONSE_REGULATORY"/>
    <property type="match status" value="1"/>
</dbReference>
<dbReference type="InterPro" id="IPR001789">
    <property type="entry name" value="Sig_transdc_resp-reg_receiver"/>
</dbReference>
<evidence type="ECO:0000256" key="2">
    <source>
        <dbReference type="PROSITE-ProRule" id="PRU00169"/>
    </source>
</evidence>
<dbReference type="Pfam" id="PF04397">
    <property type="entry name" value="LytTR"/>
    <property type="match status" value="1"/>
</dbReference>
<sequence>MMTIRILIVDDEPLARLGVITRLRAYSDMIVVGECATGEEALHAISHLTPDLVFLDIEMPGITGIELVRLLPKGYTSHFVFLTAHDEYALNAFDIEALDYLLKPIDSERFAACIDRVRRTVALHRQESQYGLLYEQLIAKHTGTGNQPVRRFTVRRGNDITFVKADDVDWIEGLADYAGLHVQRKTHLIRETLNSLESHLDSSQFLRIHRSSIVQVDRIVRVQALANRDALVTLRDGQTLRASRKYSPSLHDLLRNRRSSL</sequence>
<dbReference type="Gene3D" id="3.40.50.2300">
    <property type="match status" value="1"/>
</dbReference>
<dbReference type="SMART" id="SM00448">
    <property type="entry name" value="REC"/>
    <property type="match status" value="1"/>
</dbReference>
<evidence type="ECO:0000259" key="3">
    <source>
        <dbReference type="PROSITE" id="PS50110"/>
    </source>
</evidence>
<dbReference type="InterPro" id="IPR011006">
    <property type="entry name" value="CheY-like_superfamily"/>
</dbReference>
<dbReference type="PANTHER" id="PTHR37299">
    <property type="entry name" value="TRANSCRIPTIONAL REGULATOR-RELATED"/>
    <property type="match status" value="1"/>
</dbReference>
<feature type="modified residue" description="4-aspartylphosphate" evidence="2">
    <location>
        <position position="56"/>
    </location>
</feature>
<dbReference type="GO" id="GO:0003677">
    <property type="term" value="F:DNA binding"/>
    <property type="evidence" value="ECO:0007669"/>
    <property type="project" value="UniProtKB-KW"/>
</dbReference>